<feature type="domain" description="Ubiquitin-like" evidence="1">
    <location>
        <begin position="61"/>
        <end position="104"/>
    </location>
</feature>
<sequence>MLLIAVALTYGSFEDIKETLSLARRLYATLHGRGEPSGEIKEVLEVLKNFYDDTATLMKPEASGHYVEWGDYNILDPEGLVILSIHFAGTVRAGMQLDMSILKRPHLDVPPDLEACP</sequence>
<keyword evidence="3" id="KW-1185">Reference proteome</keyword>
<comment type="caution">
    <text evidence="2">The sequence shown here is derived from an EMBL/GenBank/DDBJ whole genome shotgun (WGS) entry which is preliminary data.</text>
</comment>
<protein>
    <recommendedName>
        <fullName evidence="1">Ubiquitin-like domain-containing protein</fullName>
    </recommendedName>
</protein>
<name>A0AAD6Z325_9AGAR</name>
<dbReference type="InterPro" id="IPR054464">
    <property type="entry name" value="ULD_fung"/>
</dbReference>
<dbReference type="Proteomes" id="UP001218218">
    <property type="component" value="Unassembled WGS sequence"/>
</dbReference>
<evidence type="ECO:0000259" key="1">
    <source>
        <dbReference type="Pfam" id="PF22893"/>
    </source>
</evidence>
<dbReference type="EMBL" id="JARIHO010000098">
    <property type="protein sequence ID" value="KAJ7304853.1"/>
    <property type="molecule type" value="Genomic_DNA"/>
</dbReference>
<gene>
    <name evidence="2" type="ORF">DFH08DRAFT_976453</name>
</gene>
<dbReference type="AlphaFoldDB" id="A0AAD6Z325"/>
<proteinExistence type="predicted"/>
<reference evidence="2" key="1">
    <citation type="submission" date="2023-03" db="EMBL/GenBank/DDBJ databases">
        <title>Massive genome expansion in bonnet fungi (Mycena s.s.) driven by repeated elements and novel gene families across ecological guilds.</title>
        <authorList>
            <consortium name="Lawrence Berkeley National Laboratory"/>
            <person name="Harder C.B."/>
            <person name="Miyauchi S."/>
            <person name="Viragh M."/>
            <person name="Kuo A."/>
            <person name="Thoen E."/>
            <person name="Andreopoulos B."/>
            <person name="Lu D."/>
            <person name="Skrede I."/>
            <person name="Drula E."/>
            <person name="Henrissat B."/>
            <person name="Morin E."/>
            <person name="Kohler A."/>
            <person name="Barry K."/>
            <person name="LaButti K."/>
            <person name="Morin E."/>
            <person name="Salamov A."/>
            <person name="Lipzen A."/>
            <person name="Mereny Z."/>
            <person name="Hegedus B."/>
            <person name="Baldrian P."/>
            <person name="Stursova M."/>
            <person name="Weitz H."/>
            <person name="Taylor A."/>
            <person name="Grigoriev I.V."/>
            <person name="Nagy L.G."/>
            <person name="Martin F."/>
            <person name="Kauserud H."/>
        </authorList>
    </citation>
    <scope>NUCLEOTIDE SEQUENCE</scope>
    <source>
        <strain evidence="2">CBHHK002</strain>
    </source>
</reference>
<evidence type="ECO:0000313" key="2">
    <source>
        <dbReference type="EMBL" id="KAJ7304853.1"/>
    </source>
</evidence>
<evidence type="ECO:0000313" key="3">
    <source>
        <dbReference type="Proteomes" id="UP001218218"/>
    </source>
</evidence>
<dbReference type="Pfam" id="PF22893">
    <property type="entry name" value="ULD_2"/>
    <property type="match status" value="1"/>
</dbReference>
<accession>A0AAD6Z325</accession>
<organism evidence="2 3">
    <name type="scientific">Mycena albidolilacea</name>
    <dbReference type="NCBI Taxonomy" id="1033008"/>
    <lineage>
        <taxon>Eukaryota</taxon>
        <taxon>Fungi</taxon>
        <taxon>Dikarya</taxon>
        <taxon>Basidiomycota</taxon>
        <taxon>Agaricomycotina</taxon>
        <taxon>Agaricomycetes</taxon>
        <taxon>Agaricomycetidae</taxon>
        <taxon>Agaricales</taxon>
        <taxon>Marasmiineae</taxon>
        <taxon>Mycenaceae</taxon>
        <taxon>Mycena</taxon>
    </lineage>
</organism>